<feature type="transmembrane region" description="Helical" evidence="6">
    <location>
        <begin position="6"/>
        <end position="25"/>
    </location>
</feature>
<feature type="transmembrane region" description="Helical" evidence="6">
    <location>
        <begin position="32"/>
        <end position="55"/>
    </location>
</feature>
<name>A0A1H5CR15_9ACTN</name>
<evidence type="ECO:0000256" key="6">
    <source>
        <dbReference type="SAM" id="Phobius"/>
    </source>
</evidence>
<dbReference type="OrthoDB" id="2373967at2"/>
<protein>
    <submittedName>
        <fullName evidence="7">Inorganic phosphate transporter, PiT family</fullName>
    </submittedName>
</protein>
<sequence>MIAVGVVFALVTGANDGGALIAPGLRIPGMPVAAGLGLLVAAVVAVPLLLTTAVAQTLAGSIVPADPAPLAIGFVVAIVVAGGLARRGLPTSLTLAVIGGVAGAGVGAGLSVEWPAVLRVLAIGVAAPVAGLLLALAGATAWRAVRGARYLATVRRTHVAAYLAQCLAYGANDGQKAFVLFIAASAAAGGDAAPRWWAYPVVGGLFAAGAVIGLPRVARTLGTGIISTRAPQAVTAEFASAAAVLGSAAAGAPVSMTQALTGGLLGAGVHDSYRRVRWRVVANLGLAWAVTLPAAFALAGAAALVVGATTP</sequence>
<feature type="transmembrane region" description="Helical" evidence="6">
    <location>
        <begin position="92"/>
        <end position="110"/>
    </location>
</feature>
<dbReference type="STRING" id="561176.SAMN04488561_0274"/>
<evidence type="ECO:0000256" key="2">
    <source>
        <dbReference type="ARBA" id="ARBA00022448"/>
    </source>
</evidence>
<dbReference type="PANTHER" id="PTHR11101:SF80">
    <property type="entry name" value="PHOSPHATE TRANSPORTER"/>
    <property type="match status" value="1"/>
</dbReference>
<proteinExistence type="predicted"/>
<evidence type="ECO:0000256" key="3">
    <source>
        <dbReference type="ARBA" id="ARBA00022692"/>
    </source>
</evidence>
<evidence type="ECO:0000313" key="8">
    <source>
        <dbReference type="Proteomes" id="UP000181980"/>
    </source>
</evidence>
<evidence type="ECO:0000256" key="5">
    <source>
        <dbReference type="ARBA" id="ARBA00023136"/>
    </source>
</evidence>
<keyword evidence="4 6" id="KW-1133">Transmembrane helix</keyword>
<evidence type="ECO:0000313" key="7">
    <source>
        <dbReference type="EMBL" id="SED69122.1"/>
    </source>
</evidence>
<dbReference type="GO" id="GO:0005315">
    <property type="term" value="F:phosphate transmembrane transporter activity"/>
    <property type="evidence" value="ECO:0007669"/>
    <property type="project" value="InterPro"/>
</dbReference>
<dbReference type="EMBL" id="FNUC01000001">
    <property type="protein sequence ID" value="SED69122.1"/>
    <property type="molecule type" value="Genomic_DNA"/>
</dbReference>
<keyword evidence="2" id="KW-0813">Transport</keyword>
<feature type="transmembrane region" description="Helical" evidence="6">
    <location>
        <begin position="116"/>
        <end position="142"/>
    </location>
</feature>
<keyword evidence="5 6" id="KW-0472">Membrane</keyword>
<accession>A0A1H5CR15</accession>
<dbReference type="Pfam" id="PF01384">
    <property type="entry name" value="PHO4"/>
    <property type="match status" value="1"/>
</dbReference>
<organism evidence="7 8">
    <name type="scientific">Jiangella alba</name>
    <dbReference type="NCBI Taxonomy" id="561176"/>
    <lineage>
        <taxon>Bacteria</taxon>
        <taxon>Bacillati</taxon>
        <taxon>Actinomycetota</taxon>
        <taxon>Actinomycetes</taxon>
        <taxon>Jiangellales</taxon>
        <taxon>Jiangellaceae</taxon>
        <taxon>Jiangella</taxon>
    </lineage>
</organism>
<feature type="transmembrane region" description="Helical" evidence="6">
    <location>
        <begin position="280"/>
        <end position="306"/>
    </location>
</feature>
<dbReference type="Proteomes" id="UP000181980">
    <property type="component" value="Unassembled WGS sequence"/>
</dbReference>
<evidence type="ECO:0000256" key="4">
    <source>
        <dbReference type="ARBA" id="ARBA00022989"/>
    </source>
</evidence>
<keyword evidence="3 6" id="KW-0812">Transmembrane</keyword>
<feature type="transmembrane region" description="Helical" evidence="6">
    <location>
        <begin position="67"/>
        <end position="85"/>
    </location>
</feature>
<evidence type="ECO:0000256" key="1">
    <source>
        <dbReference type="ARBA" id="ARBA00004141"/>
    </source>
</evidence>
<dbReference type="PANTHER" id="PTHR11101">
    <property type="entry name" value="PHOSPHATE TRANSPORTER"/>
    <property type="match status" value="1"/>
</dbReference>
<gene>
    <name evidence="7" type="ORF">SAMN04488561_0274</name>
</gene>
<dbReference type="GO" id="GO:0016020">
    <property type="term" value="C:membrane"/>
    <property type="evidence" value="ECO:0007669"/>
    <property type="project" value="UniProtKB-SubCell"/>
</dbReference>
<dbReference type="AlphaFoldDB" id="A0A1H5CR15"/>
<dbReference type="InterPro" id="IPR001204">
    <property type="entry name" value="Phos_transporter"/>
</dbReference>
<keyword evidence="8" id="KW-1185">Reference proteome</keyword>
<dbReference type="GO" id="GO:0035435">
    <property type="term" value="P:phosphate ion transmembrane transport"/>
    <property type="evidence" value="ECO:0007669"/>
    <property type="project" value="TreeGrafter"/>
</dbReference>
<reference evidence="8" key="1">
    <citation type="submission" date="2016-10" db="EMBL/GenBank/DDBJ databases">
        <authorList>
            <person name="Varghese N."/>
            <person name="Submissions S."/>
        </authorList>
    </citation>
    <scope>NUCLEOTIDE SEQUENCE [LARGE SCALE GENOMIC DNA]</scope>
    <source>
        <strain evidence="8">DSM 45237</strain>
    </source>
</reference>
<comment type="subcellular location">
    <subcellularLocation>
        <location evidence="1">Membrane</location>
        <topology evidence="1">Multi-pass membrane protein</topology>
    </subcellularLocation>
</comment>